<organism evidence="2 3">
    <name type="scientific">Escherichia coli</name>
    <dbReference type="NCBI Taxonomy" id="562"/>
    <lineage>
        <taxon>Bacteria</taxon>
        <taxon>Pseudomonadati</taxon>
        <taxon>Pseudomonadota</taxon>
        <taxon>Gammaproteobacteria</taxon>
        <taxon>Enterobacterales</taxon>
        <taxon>Enterobacteriaceae</taxon>
        <taxon>Escherichia</taxon>
    </lineage>
</organism>
<dbReference type="AlphaFoldDB" id="A0A377BZU0"/>
<dbReference type="Pfam" id="PF06048">
    <property type="entry name" value="DUF927"/>
    <property type="match status" value="1"/>
</dbReference>
<name>A0A377BZU0_ECOLX</name>
<proteinExistence type="predicted"/>
<evidence type="ECO:0000313" key="2">
    <source>
        <dbReference type="EMBL" id="STL80764.1"/>
    </source>
</evidence>
<dbReference type="Proteomes" id="UP000254255">
    <property type="component" value="Unassembled WGS sequence"/>
</dbReference>
<evidence type="ECO:0000259" key="1">
    <source>
        <dbReference type="Pfam" id="PF06048"/>
    </source>
</evidence>
<reference evidence="2 3" key="1">
    <citation type="submission" date="2018-06" db="EMBL/GenBank/DDBJ databases">
        <authorList>
            <consortium name="Pathogen Informatics"/>
            <person name="Doyle S."/>
        </authorList>
    </citation>
    <scope>NUCLEOTIDE SEQUENCE [LARGE SCALE GENOMIC DNA]</scope>
    <source>
        <strain evidence="2 3">NCTC13148</strain>
    </source>
</reference>
<evidence type="ECO:0000313" key="3">
    <source>
        <dbReference type="Proteomes" id="UP000254255"/>
    </source>
</evidence>
<gene>
    <name evidence="2" type="ORF">NCTC13148_02955</name>
</gene>
<sequence length="641" mass="70708">MVMHMNKKVTTNVPPVSGIKRIRAFADRDKNFTKMSEAIIRRAENAEVGEDDIASLGLSDGLPRHYVNTADGLFYIGGQKPVLVCGTPVVPVALFCGKDKESSLGIRLMTGNGLGKYVKALVRFEDIVQSGAQVVGKLADRGFCVGSSPQQFALFDRFLQRCRSLPLPVYLMADAMGFVSEDMAFLHGHEPVVTSLTGFDYLLPGFRVRPGLHKGGALEEWINLIRENVHGWAQTFALSASFASMLLVPAGMDVGMFHFHGVSTTGKTLLLMLAASVHGDGSEPGSGGNVNIIRWNTTPNAMERLLADYSGLVACVDELGASNHKQLSSLLYNITSGTAKERLNRGLTADEPFKWRMFILSTGEMSISEKLAEQKAVLQGGQEHRAISMELLPEDAQKPDEPVSETRARADALKTGLAEAYGHAGPAFIGKLLSGKNTAGGLRTYAEFSSWLQEQTDDCCNALEEALRDEGRDITRVQRRGLKRFALVWLAGEKALKYGLLPFESDAVAKSVISAARRWLDDNQNQYNPVRNMLEELQLTLVTKSSRHFITLRDEHARCPGDMWGFVHYKTGDFLIYESVFEKLCSEKGLKTVDVARPLERSGYLLGESAGHYKKRALKTMAQSYYQVKKAFLKCNVMTEF</sequence>
<feature type="domain" description="DUF927" evidence="1">
    <location>
        <begin position="77"/>
        <end position="345"/>
    </location>
</feature>
<dbReference type="InterPro" id="IPR009270">
    <property type="entry name" value="DUF927"/>
</dbReference>
<accession>A0A377BZU0</accession>
<dbReference type="EMBL" id="UGET01000004">
    <property type="protein sequence ID" value="STL80764.1"/>
    <property type="molecule type" value="Genomic_DNA"/>
</dbReference>
<protein>
    <submittedName>
        <fullName evidence="2">Inner membrane protein from phage origin</fullName>
    </submittedName>
</protein>